<name>A0ABS3QH44_9BACT</name>
<evidence type="ECO:0000256" key="3">
    <source>
        <dbReference type="ARBA" id="ARBA00022553"/>
    </source>
</evidence>
<dbReference type="Proteomes" id="UP000664369">
    <property type="component" value="Unassembled WGS sequence"/>
</dbReference>
<feature type="chain" id="PRO_5045088466" description="histidine kinase" evidence="4">
    <location>
        <begin position="31"/>
        <end position="724"/>
    </location>
</feature>
<dbReference type="SMART" id="SM00388">
    <property type="entry name" value="HisKA"/>
    <property type="match status" value="1"/>
</dbReference>
<dbReference type="PANTHER" id="PTHR43065">
    <property type="entry name" value="SENSOR HISTIDINE KINASE"/>
    <property type="match status" value="1"/>
</dbReference>
<protein>
    <recommendedName>
        <fullName evidence="2">histidine kinase</fullName>
        <ecNumber evidence="2">2.7.13.3</ecNumber>
    </recommendedName>
</protein>
<dbReference type="InterPro" id="IPR005467">
    <property type="entry name" value="His_kinase_dom"/>
</dbReference>
<accession>A0ABS3QH44</accession>
<dbReference type="SMART" id="SM00387">
    <property type="entry name" value="HATPase_c"/>
    <property type="match status" value="1"/>
</dbReference>
<dbReference type="InterPro" id="IPR036097">
    <property type="entry name" value="HisK_dim/P_sf"/>
</dbReference>
<evidence type="ECO:0000259" key="5">
    <source>
        <dbReference type="PROSITE" id="PS50109"/>
    </source>
</evidence>
<dbReference type="Pfam" id="PF00512">
    <property type="entry name" value="HisKA"/>
    <property type="match status" value="1"/>
</dbReference>
<evidence type="ECO:0000313" key="6">
    <source>
        <dbReference type="EMBL" id="MBO2010573.1"/>
    </source>
</evidence>
<dbReference type="SUPFAM" id="SSF55874">
    <property type="entry name" value="ATPase domain of HSP90 chaperone/DNA topoisomerase II/histidine kinase"/>
    <property type="match status" value="1"/>
</dbReference>
<comment type="caution">
    <text evidence="6">The sequence shown here is derived from an EMBL/GenBank/DDBJ whole genome shotgun (WGS) entry which is preliminary data.</text>
</comment>
<dbReference type="InterPro" id="IPR004358">
    <property type="entry name" value="Sig_transdc_His_kin-like_C"/>
</dbReference>
<evidence type="ECO:0000313" key="7">
    <source>
        <dbReference type="Proteomes" id="UP000664369"/>
    </source>
</evidence>
<dbReference type="PROSITE" id="PS50109">
    <property type="entry name" value="HIS_KIN"/>
    <property type="match status" value="1"/>
</dbReference>
<evidence type="ECO:0000256" key="1">
    <source>
        <dbReference type="ARBA" id="ARBA00000085"/>
    </source>
</evidence>
<dbReference type="InterPro" id="IPR036890">
    <property type="entry name" value="HATPase_C_sf"/>
</dbReference>
<dbReference type="Gene3D" id="1.10.287.130">
    <property type="match status" value="1"/>
</dbReference>
<reference evidence="6 7" key="1">
    <citation type="submission" date="2021-03" db="EMBL/GenBank/DDBJ databases">
        <authorList>
            <person name="Kim M.K."/>
        </authorList>
    </citation>
    <scope>NUCLEOTIDE SEQUENCE [LARGE SCALE GENOMIC DNA]</scope>
    <source>
        <strain evidence="6 7">BT442</strain>
    </source>
</reference>
<dbReference type="CDD" id="cd00082">
    <property type="entry name" value="HisKA"/>
    <property type="match status" value="1"/>
</dbReference>
<proteinExistence type="predicted"/>
<dbReference type="EMBL" id="JAGETZ010000007">
    <property type="protein sequence ID" value="MBO2010573.1"/>
    <property type="molecule type" value="Genomic_DNA"/>
</dbReference>
<dbReference type="SUPFAM" id="SSF48452">
    <property type="entry name" value="TPR-like"/>
    <property type="match status" value="2"/>
</dbReference>
<feature type="domain" description="Histidine kinase" evidence="5">
    <location>
        <begin position="472"/>
        <end position="716"/>
    </location>
</feature>
<feature type="signal peptide" evidence="4">
    <location>
        <begin position="1"/>
        <end position="30"/>
    </location>
</feature>
<sequence length="724" mass="78554">MAIVAGCVPVVRRAALGCLLGAGLPGAAHAQAQVADSLQADLRSHARPDTARNNRLNALALALRNNAPEKSAALFREARQLGQELGYTVGEAEASLGLGFYYRHRGEYGTAEAYSEQSRQGFEQAGNLLGQMRSFYNLSCIYSDQGFYNKSLQANLRGLALAEAARNLKWQAFLNTQLGISSTYLGEYATATRYLDQGLGLAKESGDPNSIGHAHAGFGALYRIQGKWAEAQRNYEVDAEISRELNDEQGLLFEEINIGDMQERQGHIPEAFAAVRSGLRRALRMRSAAGDVPRAQLVLARSFLRAGQLDSALRYAQQSLQTTQRSGAKEYSRDASQVLAQASARLGNFAAAYRYEKLFGAYRDSLNSSDLKRRAAVLEYRADLARKQAQIVKLTSSSQFIQAQNRQQRWALLSALLGLGAVGTLSVVLWRNNREKQRANAVLKQQQDELRATQSQLVASEKWAFVGELSAGIAHELQNPLAFMKNFADVSVALLDTDPVPPTGPASLEQEIMAGLRQNLEKISQQGQRASSIINDMLTHARAGSGQRVPTDLNALAAEGLTLAYQGLCVQDKTFHATLVQDLPPRQPLVAVVPSDLTRVLVNLCTNALHAVRARQRQEAAAGTAATFQPTVTVSTRHHAPHTVEIRVRDNGTGMNAEVLSKVFQPFFTTKPAEEGTGLGLSLSHDIVTKGHGGTLTVESREGEGTEFVVALPTAPGQPDTSSR</sequence>
<dbReference type="RefSeq" id="WP_208176202.1">
    <property type="nucleotide sequence ID" value="NZ_JAGETZ010000007.1"/>
</dbReference>
<dbReference type="SUPFAM" id="SSF47384">
    <property type="entry name" value="Homodimeric domain of signal transducing histidine kinase"/>
    <property type="match status" value="1"/>
</dbReference>
<keyword evidence="7" id="KW-1185">Reference proteome</keyword>
<dbReference type="Gene3D" id="3.30.565.10">
    <property type="entry name" value="Histidine kinase-like ATPase, C-terminal domain"/>
    <property type="match status" value="1"/>
</dbReference>
<dbReference type="PRINTS" id="PR00344">
    <property type="entry name" value="BCTRLSENSOR"/>
</dbReference>
<dbReference type="InterPro" id="IPR011990">
    <property type="entry name" value="TPR-like_helical_dom_sf"/>
</dbReference>
<evidence type="ECO:0000256" key="2">
    <source>
        <dbReference type="ARBA" id="ARBA00012438"/>
    </source>
</evidence>
<dbReference type="Gene3D" id="1.25.40.10">
    <property type="entry name" value="Tetratricopeptide repeat domain"/>
    <property type="match status" value="2"/>
</dbReference>
<dbReference type="InterPro" id="IPR003661">
    <property type="entry name" value="HisK_dim/P_dom"/>
</dbReference>
<evidence type="ECO:0000256" key="4">
    <source>
        <dbReference type="SAM" id="SignalP"/>
    </source>
</evidence>
<keyword evidence="3" id="KW-0597">Phosphoprotein</keyword>
<dbReference type="PANTHER" id="PTHR43065:SF42">
    <property type="entry name" value="TWO-COMPONENT SENSOR PPRA"/>
    <property type="match status" value="1"/>
</dbReference>
<gene>
    <name evidence="6" type="ORF">J4E00_16040</name>
</gene>
<dbReference type="Pfam" id="PF02518">
    <property type="entry name" value="HATPase_c"/>
    <property type="match status" value="1"/>
</dbReference>
<comment type="catalytic activity">
    <reaction evidence="1">
        <text>ATP + protein L-histidine = ADP + protein N-phospho-L-histidine.</text>
        <dbReference type="EC" id="2.7.13.3"/>
    </reaction>
</comment>
<organism evidence="6 7">
    <name type="scientific">Hymenobacter negativus</name>
    <dbReference type="NCBI Taxonomy" id="2795026"/>
    <lineage>
        <taxon>Bacteria</taxon>
        <taxon>Pseudomonadati</taxon>
        <taxon>Bacteroidota</taxon>
        <taxon>Cytophagia</taxon>
        <taxon>Cytophagales</taxon>
        <taxon>Hymenobacteraceae</taxon>
        <taxon>Hymenobacter</taxon>
    </lineage>
</organism>
<dbReference type="InterPro" id="IPR003594">
    <property type="entry name" value="HATPase_dom"/>
</dbReference>
<dbReference type="EC" id="2.7.13.3" evidence="2"/>
<keyword evidence="4" id="KW-0732">Signal</keyword>